<feature type="transmembrane region" description="Helical" evidence="7">
    <location>
        <begin position="271"/>
        <end position="293"/>
    </location>
</feature>
<feature type="transmembrane region" description="Helical" evidence="7">
    <location>
        <begin position="358"/>
        <end position="383"/>
    </location>
</feature>
<keyword evidence="2" id="KW-0813">Transport</keyword>
<feature type="transmembrane region" description="Helical" evidence="7">
    <location>
        <begin position="199"/>
        <end position="219"/>
    </location>
</feature>
<feature type="transmembrane region" description="Helical" evidence="7">
    <location>
        <begin position="483"/>
        <end position="503"/>
    </location>
</feature>
<evidence type="ECO:0000256" key="4">
    <source>
        <dbReference type="ARBA" id="ARBA00022692"/>
    </source>
</evidence>
<dbReference type="AlphaFoldDB" id="A0A8J8TQL9"/>
<feature type="transmembrane region" description="Helical" evidence="7">
    <location>
        <begin position="147"/>
        <end position="170"/>
    </location>
</feature>
<evidence type="ECO:0000256" key="6">
    <source>
        <dbReference type="ARBA" id="ARBA00023136"/>
    </source>
</evidence>
<evidence type="ECO:0000313" key="8">
    <source>
        <dbReference type="EMBL" id="TYL39021.1"/>
    </source>
</evidence>
<feature type="transmembrane region" description="Helical" evidence="7">
    <location>
        <begin position="57"/>
        <end position="80"/>
    </location>
</feature>
<evidence type="ECO:0000256" key="1">
    <source>
        <dbReference type="ARBA" id="ARBA00004651"/>
    </source>
</evidence>
<evidence type="ECO:0000256" key="2">
    <source>
        <dbReference type="ARBA" id="ARBA00022448"/>
    </source>
</evidence>
<feature type="transmembrane region" description="Helical" evidence="7">
    <location>
        <begin position="20"/>
        <end position="37"/>
    </location>
</feature>
<protein>
    <submittedName>
        <fullName evidence="8">BCCT transporter</fullName>
    </submittedName>
</protein>
<dbReference type="RefSeq" id="WP_148857158.1">
    <property type="nucleotide sequence ID" value="NZ_PHNJ01000003.1"/>
</dbReference>
<dbReference type="OrthoDB" id="141573at2157"/>
<feature type="transmembrane region" description="Helical" evidence="7">
    <location>
        <begin position="328"/>
        <end position="346"/>
    </location>
</feature>
<keyword evidence="3" id="KW-1003">Cell membrane</keyword>
<dbReference type="GO" id="GO:0022857">
    <property type="term" value="F:transmembrane transporter activity"/>
    <property type="evidence" value="ECO:0007669"/>
    <property type="project" value="InterPro"/>
</dbReference>
<feature type="transmembrane region" description="Helical" evidence="7">
    <location>
        <begin position="239"/>
        <end position="259"/>
    </location>
</feature>
<proteinExistence type="predicted"/>
<evidence type="ECO:0000256" key="7">
    <source>
        <dbReference type="SAM" id="Phobius"/>
    </source>
</evidence>
<keyword evidence="5 7" id="KW-1133">Transmembrane helix</keyword>
<evidence type="ECO:0000256" key="3">
    <source>
        <dbReference type="ARBA" id="ARBA00022475"/>
    </source>
</evidence>
<sequence length="542" mass="58217">MSESDAGMFDQFFEELDPIVFLFGAGITVGVIAMFFISPTTVENTIATLNEGMLAYLNWALLAIVFLIVVFLLFLIVGPWGKIRFGDDPPEYSFLSFFAMLYSAGFAAGVVFWGPTEALFYYDNPSPLFDVGSQSGAAMSVAVQQTLFHWALPQLAVFTIMGIAIGYFAYNYENVPLRVSSALTPILGKENLDGPAAKTIDILAVFATIGGVATSLGFIGSQFVSGLNFQWGIDLGNTGIILVVTTMTLLFTISMVLGVDKGIRRLSNFNMVLFFILLIATFIVGPTIFLVLLGTQAIGGMITDFISMSLFTGAGTEGGTQWVNDWTVFYWAWALSWSPFAGLFIARISRGRSVREVAFTGIVATSAATIPWFVSLGGTAVWMQHNNIANFSEVMAFEVGAEATGFIMFDAFPIGTVFMLAFMLLVTTFFITSADSSTLAVSMMTTGGKAKPSNINRIFWGVVLGMTAAILMILGGVDALQSAAIITGGPFAFVCFLAMLGLIKHFSANHGRTLLQDETVIIGSSDEPSSISGTAQTSEDDD</sequence>
<dbReference type="InterPro" id="IPR000060">
    <property type="entry name" value="BCCT_transptr"/>
</dbReference>
<dbReference type="PANTHER" id="PTHR30047">
    <property type="entry name" value="HIGH-AFFINITY CHOLINE TRANSPORT PROTEIN-RELATED"/>
    <property type="match status" value="1"/>
</dbReference>
<gene>
    <name evidence="8" type="ORF">CV102_06925</name>
</gene>
<dbReference type="Proteomes" id="UP000766904">
    <property type="component" value="Unassembled WGS sequence"/>
</dbReference>
<keyword evidence="4 7" id="KW-0812">Transmembrane</keyword>
<dbReference type="PANTHER" id="PTHR30047:SF7">
    <property type="entry name" value="HIGH-AFFINITY CHOLINE TRANSPORT PROTEIN"/>
    <property type="match status" value="1"/>
</dbReference>
<feature type="transmembrane region" description="Helical" evidence="7">
    <location>
        <begin position="458"/>
        <end position="477"/>
    </location>
</feature>
<name>A0A8J8TQL9_9EURY</name>
<dbReference type="GO" id="GO:0005886">
    <property type="term" value="C:plasma membrane"/>
    <property type="evidence" value="ECO:0007669"/>
    <property type="project" value="UniProtKB-SubCell"/>
</dbReference>
<keyword evidence="9" id="KW-1185">Reference proteome</keyword>
<comment type="subcellular location">
    <subcellularLocation>
        <location evidence="1">Cell membrane</location>
        <topology evidence="1">Multi-pass membrane protein</topology>
    </subcellularLocation>
</comment>
<reference evidence="8" key="1">
    <citation type="submission" date="2017-11" db="EMBL/GenBank/DDBJ databases">
        <authorList>
            <person name="Kajale S.C."/>
            <person name="Sharma A."/>
        </authorList>
    </citation>
    <scope>NUCLEOTIDE SEQUENCE</scope>
    <source>
        <strain evidence="8">LS1_42</strain>
    </source>
</reference>
<keyword evidence="6 7" id="KW-0472">Membrane</keyword>
<accession>A0A8J8TQL9</accession>
<evidence type="ECO:0000256" key="5">
    <source>
        <dbReference type="ARBA" id="ARBA00022989"/>
    </source>
</evidence>
<evidence type="ECO:0000313" key="9">
    <source>
        <dbReference type="Proteomes" id="UP000766904"/>
    </source>
</evidence>
<dbReference type="EMBL" id="PHNJ01000003">
    <property type="protein sequence ID" value="TYL39021.1"/>
    <property type="molecule type" value="Genomic_DNA"/>
</dbReference>
<feature type="transmembrane region" description="Helical" evidence="7">
    <location>
        <begin position="92"/>
        <end position="113"/>
    </location>
</feature>
<comment type="caution">
    <text evidence="8">The sequence shown here is derived from an EMBL/GenBank/DDBJ whole genome shotgun (WGS) entry which is preliminary data.</text>
</comment>
<dbReference type="Pfam" id="PF02028">
    <property type="entry name" value="BCCT"/>
    <property type="match status" value="1"/>
</dbReference>
<feature type="transmembrane region" description="Helical" evidence="7">
    <location>
        <begin position="403"/>
        <end position="431"/>
    </location>
</feature>
<organism evidence="8 9">
    <name type="scientific">Natronococcus pandeyae</name>
    <dbReference type="NCBI Taxonomy" id="2055836"/>
    <lineage>
        <taxon>Archaea</taxon>
        <taxon>Methanobacteriati</taxon>
        <taxon>Methanobacteriota</taxon>
        <taxon>Stenosarchaea group</taxon>
        <taxon>Halobacteria</taxon>
        <taxon>Halobacteriales</taxon>
        <taxon>Natrialbaceae</taxon>
        <taxon>Natronococcus</taxon>
    </lineage>
</organism>